<dbReference type="Proteomes" id="UP000472727">
    <property type="component" value="Unassembled WGS sequence"/>
</dbReference>
<organism evidence="2 4">
    <name type="scientific">Orbilia oligospora</name>
    <name type="common">Nematode-trapping fungus</name>
    <name type="synonym">Arthrobotrys oligospora</name>
    <dbReference type="NCBI Taxonomy" id="2813651"/>
    <lineage>
        <taxon>Eukaryota</taxon>
        <taxon>Fungi</taxon>
        <taxon>Dikarya</taxon>
        <taxon>Ascomycota</taxon>
        <taxon>Pezizomycotina</taxon>
        <taxon>Orbiliomycetes</taxon>
        <taxon>Orbiliales</taxon>
        <taxon>Orbiliaceae</taxon>
        <taxon>Orbilia</taxon>
    </lineage>
</organism>
<protein>
    <submittedName>
        <fullName evidence="2">Uncharacterized protein</fullName>
    </submittedName>
</protein>
<evidence type="ECO:0000313" key="5">
    <source>
        <dbReference type="Proteomes" id="UP000483672"/>
    </source>
</evidence>
<feature type="region of interest" description="Disordered" evidence="1">
    <location>
        <begin position="122"/>
        <end position="167"/>
    </location>
</feature>
<accession>A0A6G1LX18</accession>
<feature type="compositionally biased region" description="Low complexity" evidence="1">
    <location>
        <begin position="55"/>
        <end position="76"/>
    </location>
</feature>
<dbReference type="EMBL" id="WIWS01000059">
    <property type="protein sequence ID" value="KAF3214380.1"/>
    <property type="molecule type" value="Genomic_DNA"/>
</dbReference>
<comment type="caution">
    <text evidence="2">The sequence shown here is derived from an EMBL/GenBank/DDBJ whole genome shotgun (WGS) entry which is preliminary data.</text>
</comment>
<evidence type="ECO:0000313" key="3">
    <source>
        <dbReference type="EMBL" id="KAF3224944.1"/>
    </source>
</evidence>
<feature type="region of interest" description="Disordered" evidence="1">
    <location>
        <begin position="1"/>
        <end position="23"/>
    </location>
</feature>
<feature type="region of interest" description="Disordered" evidence="1">
    <location>
        <begin position="48"/>
        <end position="83"/>
    </location>
</feature>
<dbReference type="EMBL" id="WIPF01000030">
    <property type="protein sequence ID" value="KAF3224944.1"/>
    <property type="molecule type" value="Genomic_DNA"/>
</dbReference>
<name>A0A6G1LX18_ORBOL</name>
<evidence type="ECO:0000313" key="4">
    <source>
        <dbReference type="Proteomes" id="UP000472727"/>
    </source>
</evidence>
<feature type="compositionally biased region" description="Polar residues" evidence="1">
    <location>
        <begin position="129"/>
        <end position="142"/>
    </location>
</feature>
<evidence type="ECO:0000313" key="2">
    <source>
        <dbReference type="EMBL" id="KAF3214380.1"/>
    </source>
</evidence>
<evidence type="ECO:0000256" key="1">
    <source>
        <dbReference type="SAM" id="MobiDB-lite"/>
    </source>
</evidence>
<sequence length="167" mass="18043">MPKSSSVVQGVKTSRQQHANIVTTPYNANRPLIDNLINVSNHILNHSANMPPRPSLASASSASKHTSSSASSTLESPTDDPKTLELREFAITALESFEMQAILSFTKDQSLARTRHQLLKRLVGIPSDESPTSPREQGSMSATGGFEGTDDDGYGENGFRSSRGSRR</sequence>
<gene>
    <name evidence="2" type="ORF">TWF106_009071</name>
    <name evidence="3" type="ORF">TWF191_005793</name>
</gene>
<proteinExistence type="predicted"/>
<dbReference type="Proteomes" id="UP000483672">
    <property type="component" value="Unassembled WGS sequence"/>
</dbReference>
<reference evidence="4 5" key="1">
    <citation type="submission" date="2019-06" db="EMBL/GenBank/DDBJ databases">
        <authorList>
            <person name="Palmer J.M."/>
        </authorList>
    </citation>
    <scope>NUCLEOTIDE SEQUENCE [LARGE SCALE GENOMIC DNA]</scope>
    <source>
        <strain evidence="2 4">TWF106</strain>
        <strain evidence="3 5">TWF191</strain>
    </source>
</reference>
<dbReference type="AlphaFoldDB" id="A0A6G1LX18"/>